<organism evidence="1 2">
    <name type="scientific">Serendipita indica (strain DSM 11827)</name>
    <name type="common">Root endophyte fungus</name>
    <name type="synonym">Piriformospora indica</name>
    <dbReference type="NCBI Taxonomy" id="1109443"/>
    <lineage>
        <taxon>Eukaryota</taxon>
        <taxon>Fungi</taxon>
        <taxon>Dikarya</taxon>
        <taxon>Basidiomycota</taxon>
        <taxon>Agaricomycotina</taxon>
        <taxon>Agaricomycetes</taxon>
        <taxon>Sebacinales</taxon>
        <taxon>Serendipitaceae</taxon>
        <taxon>Serendipita</taxon>
    </lineage>
</organism>
<dbReference type="EMBL" id="CAFZ01000229">
    <property type="protein sequence ID" value="CCA73489.1"/>
    <property type="molecule type" value="Genomic_DNA"/>
</dbReference>
<accession>G4TQ96</accession>
<name>G4TQ96_SERID</name>
<dbReference type="STRING" id="1109443.G4TQ96"/>
<dbReference type="Gene3D" id="3.40.50.1000">
    <property type="entry name" value="HAD superfamily/HAD-like"/>
    <property type="match status" value="1"/>
</dbReference>
<sequence>MLQIGLWMTDMSAAAHADVLFVKIKENGESDLAKYCETRGIPHILFNDFAEALPVVRGVVEGTESVHGAQLIKDIRKTTGEPM</sequence>
<dbReference type="InParanoid" id="G4TQ96"/>
<proteinExistence type="predicted"/>
<keyword evidence="2" id="KW-1185">Reference proteome</keyword>
<dbReference type="InterPro" id="IPR036412">
    <property type="entry name" value="HAD-like_sf"/>
</dbReference>
<evidence type="ECO:0000313" key="1">
    <source>
        <dbReference type="EMBL" id="CCA73489.1"/>
    </source>
</evidence>
<reference evidence="1 2" key="1">
    <citation type="journal article" date="2011" name="PLoS Pathog.">
        <title>Endophytic Life Strategies Decoded by Genome and Transcriptome Analyses of the Mutualistic Root Symbiont Piriformospora indica.</title>
        <authorList>
            <person name="Zuccaro A."/>
            <person name="Lahrmann U."/>
            <person name="Guldener U."/>
            <person name="Langen G."/>
            <person name="Pfiffi S."/>
            <person name="Biedenkopf D."/>
            <person name="Wong P."/>
            <person name="Samans B."/>
            <person name="Grimm C."/>
            <person name="Basiewicz M."/>
            <person name="Murat C."/>
            <person name="Martin F."/>
            <person name="Kogel K.H."/>
        </authorList>
    </citation>
    <scope>NUCLEOTIDE SEQUENCE [LARGE SCALE GENOMIC DNA]</scope>
    <source>
        <strain evidence="1 2">DSM 11827</strain>
    </source>
</reference>
<protein>
    <submittedName>
        <fullName evidence="1">Uncharacterized protein</fullName>
    </submittedName>
</protein>
<dbReference type="InterPro" id="IPR023214">
    <property type="entry name" value="HAD_sf"/>
</dbReference>
<dbReference type="AlphaFoldDB" id="G4TQ96"/>
<gene>
    <name evidence="1" type="ORF">PIIN_07442</name>
</gene>
<dbReference type="OMA" id="PHILFND"/>
<dbReference type="HOGENOM" id="CLU_2543413_0_0_1"/>
<dbReference type="Proteomes" id="UP000007148">
    <property type="component" value="Unassembled WGS sequence"/>
</dbReference>
<comment type="caution">
    <text evidence="1">The sequence shown here is derived from an EMBL/GenBank/DDBJ whole genome shotgun (WGS) entry which is preliminary data.</text>
</comment>
<dbReference type="OrthoDB" id="10014216at2759"/>
<evidence type="ECO:0000313" key="2">
    <source>
        <dbReference type="Proteomes" id="UP000007148"/>
    </source>
</evidence>
<dbReference type="SUPFAM" id="SSF56784">
    <property type="entry name" value="HAD-like"/>
    <property type="match status" value="1"/>
</dbReference>